<comment type="caution">
    <text evidence="1">The sequence shown here is derived from an EMBL/GenBank/DDBJ whole genome shotgun (WGS) entry which is preliminary data.</text>
</comment>
<dbReference type="InterPro" id="IPR009991">
    <property type="entry name" value="DCTN3"/>
</dbReference>
<gene>
    <name evidence="1" type="ORF">LECACI_7A006186</name>
</gene>
<dbReference type="GO" id="GO:0061640">
    <property type="term" value="P:cytoskeleton-dependent cytokinesis"/>
    <property type="evidence" value="ECO:0007669"/>
    <property type="project" value="InterPro"/>
</dbReference>
<reference evidence="1" key="1">
    <citation type="submission" date="2023-11" db="EMBL/GenBank/DDBJ databases">
        <authorList>
            <person name="Alioto T."/>
            <person name="Alioto T."/>
            <person name="Gomez Garrido J."/>
        </authorList>
    </citation>
    <scope>NUCLEOTIDE SEQUENCE</scope>
</reference>
<sequence length="203" mass="22726">MVVTSDTAADTLAMLEERLARIDFLVSGSGTEAAQSPGNASKRLRALERTLQTLAAKSRPITDLLQLQRQYPELFSPSSAHPAPSTLPPAALAQLVLAHEQMYKKAASQLSILNENKDVHDPSQLTKLIAMRSRTGKLEAKQKEQAKEFAELRARSAKIVEQWYESGVLDMGEKWADWEERLRDCEILVRRNEAAKKREEGML</sequence>
<dbReference type="PANTHER" id="PTHR28360:SF1">
    <property type="entry name" value="DYNACTIN SUBUNIT 3"/>
    <property type="match status" value="1"/>
</dbReference>
<organism evidence="1 2">
    <name type="scientific">Lecanosticta acicola</name>
    <dbReference type="NCBI Taxonomy" id="111012"/>
    <lineage>
        <taxon>Eukaryota</taxon>
        <taxon>Fungi</taxon>
        <taxon>Dikarya</taxon>
        <taxon>Ascomycota</taxon>
        <taxon>Pezizomycotina</taxon>
        <taxon>Dothideomycetes</taxon>
        <taxon>Dothideomycetidae</taxon>
        <taxon>Mycosphaerellales</taxon>
        <taxon>Mycosphaerellaceae</taxon>
        <taxon>Lecanosticta</taxon>
    </lineage>
</organism>
<dbReference type="GO" id="GO:0005869">
    <property type="term" value="C:dynactin complex"/>
    <property type="evidence" value="ECO:0007669"/>
    <property type="project" value="InterPro"/>
</dbReference>
<dbReference type="EMBL" id="CAVMBE010000043">
    <property type="protein sequence ID" value="CAK4031028.1"/>
    <property type="molecule type" value="Genomic_DNA"/>
</dbReference>
<dbReference type="AlphaFoldDB" id="A0AAI9ECA5"/>
<keyword evidence="2" id="KW-1185">Reference proteome</keyword>
<protein>
    <recommendedName>
        <fullName evidence="3">Nuclear distribution protein RO10</fullName>
    </recommendedName>
</protein>
<evidence type="ECO:0000313" key="1">
    <source>
        <dbReference type="EMBL" id="CAK4031028.1"/>
    </source>
</evidence>
<proteinExistence type="predicted"/>
<dbReference type="Pfam" id="PF07426">
    <property type="entry name" value="Dynactin_p22"/>
    <property type="match status" value="1"/>
</dbReference>
<name>A0AAI9ECA5_9PEZI</name>
<dbReference type="Proteomes" id="UP001296104">
    <property type="component" value="Unassembled WGS sequence"/>
</dbReference>
<evidence type="ECO:0000313" key="2">
    <source>
        <dbReference type="Proteomes" id="UP001296104"/>
    </source>
</evidence>
<dbReference type="PANTHER" id="PTHR28360">
    <property type="entry name" value="DYNACTIN SUBUNIT 3"/>
    <property type="match status" value="1"/>
</dbReference>
<accession>A0AAI9ECA5</accession>
<evidence type="ECO:0008006" key="3">
    <source>
        <dbReference type="Google" id="ProtNLM"/>
    </source>
</evidence>